<keyword evidence="2 5" id="KW-0812">Transmembrane</keyword>
<evidence type="ECO:0000259" key="6">
    <source>
        <dbReference type="Pfam" id="PF01957"/>
    </source>
</evidence>
<dbReference type="InterPro" id="IPR012340">
    <property type="entry name" value="NA-bd_OB-fold"/>
</dbReference>
<name>A0ABU6MK77_9BACI</name>
<evidence type="ECO:0000256" key="2">
    <source>
        <dbReference type="ARBA" id="ARBA00022692"/>
    </source>
</evidence>
<feature type="domain" description="NfeD-like C-terminal" evidence="6">
    <location>
        <begin position="229"/>
        <end position="284"/>
    </location>
</feature>
<sequence>MKWTVLIFFVVFMTALLGFSRIMCISANADSRYSNNHALSAKHELNQKQFYSEQALANDLGNSHTRYESATFSSGFTAFLNTPVIVTLLLTIACLGFALELFSPRFGIAGSIGLIAVLLYFYGHFAAGLAGFDVILLFIIGILLVAAEFFLPGAIAGILGIASILASLLLAGGDIKYTAISLLIALLVTLLGVIFMIKVLKKRMKLFKKIVLDDFASTEGGYVSNINRKDLLGKTGKTLTPLRPAGMMNIGEERLDVVSEGSFIPKDEWVSVIKVEGSRIVVRPLKKDENA</sequence>
<dbReference type="Pfam" id="PF24961">
    <property type="entry name" value="NfeD_membrane"/>
    <property type="match status" value="1"/>
</dbReference>
<evidence type="ECO:0000256" key="4">
    <source>
        <dbReference type="ARBA" id="ARBA00023136"/>
    </source>
</evidence>
<keyword evidence="9" id="KW-1185">Reference proteome</keyword>
<evidence type="ECO:0000259" key="7">
    <source>
        <dbReference type="Pfam" id="PF24961"/>
    </source>
</evidence>
<reference evidence="8 9" key="1">
    <citation type="submission" date="2023-03" db="EMBL/GenBank/DDBJ databases">
        <title>Bacillus Genome Sequencing.</title>
        <authorList>
            <person name="Dunlap C."/>
        </authorList>
    </citation>
    <scope>NUCLEOTIDE SEQUENCE [LARGE SCALE GENOMIC DNA]</scope>
    <source>
        <strain evidence="8 9">B-23453</strain>
    </source>
</reference>
<evidence type="ECO:0000256" key="5">
    <source>
        <dbReference type="SAM" id="Phobius"/>
    </source>
</evidence>
<dbReference type="Proteomes" id="UP001341444">
    <property type="component" value="Unassembled WGS sequence"/>
</dbReference>
<evidence type="ECO:0000313" key="9">
    <source>
        <dbReference type="Proteomes" id="UP001341444"/>
    </source>
</evidence>
<feature type="transmembrane region" description="Helical" evidence="5">
    <location>
        <begin position="78"/>
        <end position="99"/>
    </location>
</feature>
<feature type="transmembrane region" description="Helical" evidence="5">
    <location>
        <begin position="179"/>
        <end position="200"/>
    </location>
</feature>
<comment type="subcellular location">
    <subcellularLocation>
        <location evidence="1">Membrane</location>
        <topology evidence="1">Multi-pass membrane protein</topology>
    </subcellularLocation>
</comment>
<dbReference type="InterPro" id="IPR052165">
    <property type="entry name" value="Membrane_assoc_protease"/>
</dbReference>
<dbReference type="Pfam" id="PF01957">
    <property type="entry name" value="NfeD"/>
    <property type="match status" value="1"/>
</dbReference>
<feature type="transmembrane region" description="Helical" evidence="5">
    <location>
        <begin position="154"/>
        <end position="173"/>
    </location>
</feature>
<dbReference type="Gene3D" id="2.40.50.140">
    <property type="entry name" value="Nucleic acid-binding proteins"/>
    <property type="match status" value="1"/>
</dbReference>
<comment type="caution">
    <text evidence="8">The sequence shown here is derived from an EMBL/GenBank/DDBJ whole genome shotgun (WGS) entry which is preliminary data.</text>
</comment>
<dbReference type="PANTHER" id="PTHR33507">
    <property type="entry name" value="INNER MEMBRANE PROTEIN YBBJ"/>
    <property type="match status" value="1"/>
</dbReference>
<keyword evidence="3 5" id="KW-1133">Transmembrane helix</keyword>
<dbReference type="InterPro" id="IPR056739">
    <property type="entry name" value="NfeD_membrane"/>
</dbReference>
<proteinExistence type="predicted"/>
<evidence type="ECO:0000313" key="8">
    <source>
        <dbReference type="EMBL" id="MED1205088.1"/>
    </source>
</evidence>
<protein>
    <submittedName>
        <fullName evidence="8">NfeD family protein</fullName>
    </submittedName>
</protein>
<dbReference type="PANTHER" id="PTHR33507:SF3">
    <property type="entry name" value="INNER MEMBRANE PROTEIN YBBJ"/>
    <property type="match status" value="1"/>
</dbReference>
<feature type="transmembrane region" description="Helical" evidence="5">
    <location>
        <begin position="129"/>
        <end position="147"/>
    </location>
</feature>
<keyword evidence="4 5" id="KW-0472">Membrane</keyword>
<organism evidence="8 9">
    <name type="scientific">Heyndrickxia acidicola</name>
    <dbReference type="NCBI Taxonomy" id="209389"/>
    <lineage>
        <taxon>Bacteria</taxon>
        <taxon>Bacillati</taxon>
        <taxon>Bacillota</taxon>
        <taxon>Bacilli</taxon>
        <taxon>Bacillales</taxon>
        <taxon>Bacillaceae</taxon>
        <taxon>Heyndrickxia</taxon>
    </lineage>
</organism>
<dbReference type="RefSeq" id="WP_066262078.1">
    <property type="nucleotide sequence ID" value="NZ_JARMAB010000030.1"/>
</dbReference>
<accession>A0ABU6MK77</accession>
<evidence type="ECO:0000256" key="3">
    <source>
        <dbReference type="ARBA" id="ARBA00022989"/>
    </source>
</evidence>
<evidence type="ECO:0000256" key="1">
    <source>
        <dbReference type="ARBA" id="ARBA00004141"/>
    </source>
</evidence>
<dbReference type="EMBL" id="JARMAB010000030">
    <property type="protein sequence ID" value="MED1205088.1"/>
    <property type="molecule type" value="Genomic_DNA"/>
</dbReference>
<gene>
    <name evidence="8" type="ORF">P4T90_18735</name>
</gene>
<feature type="domain" description="NfeD integral membrane" evidence="7">
    <location>
        <begin position="85"/>
        <end position="198"/>
    </location>
</feature>
<dbReference type="InterPro" id="IPR002810">
    <property type="entry name" value="NfeD-like_C"/>
</dbReference>
<feature type="transmembrane region" description="Helical" evidence="5">
    <location>
        <begin position="106"/>
        <end position="123"/>
    </location>
</feature>